<feature type="region of interest" description="Disordered" evidence="1">
    <location>
        <begin position="35"/>
        <end position="86"/>
    </location>
</feature>
<evidence type="ECO:0000313" key="2">
    <source>
        <dbReference type="EMBL" id="MDT0338367.1"/>
    </source>
</evidence>
<evidence type="ECO:0000256" key="1">
    <source>
        <dbReference type="SAM" id="MobiDB-lite"/>
    </source>
</evidence>
<dbReference type="InterPro" id="IPR045646">
    <property type="entry name" value="DUF6402"/>
</dbReference>
<proteinExistence type="predicted"/>
<reference evidence="2" key="1">
    <citation type="submission" date="2023-02" db="EMBL/GenBank/DDBJ databases">
        <title>Description of Herbaspirillum huttiense subsp. nephrolepsisexaltata and Herbaspirillum huttiense subsp. lycopersicon.</title>
        <authorList>
            <person name="Poudel M."/>
            <person name="Sharma A."/>
            <person name="Goss E."/>
            <person name="Tapia J.H."/>
            <person name="Harmon C.M."/>
            <person name="Jones J.B."/>
        </authorList>
    </citation>
    <scope>NUCLEOTIDE SEQUENCE</scope>
    <source>
        <strain evidence="2">NC40101</strain>
    </source>
</reference>
<dbReference type="RefSeq" id="WP_310835896.1">
    <property type="nucleotide sequence ID" value="NZ_JAVLSM010000002.1"/>
</dbReference>
<protein>
    <submittedName>
        <fullName evidence="2">DUF6402 family protein</fullName>
    </submittedName>
</protein>
<dbReference type="Pfam" id="PF19940">
    <property type="entry name" value="DUF6402"/>
    <property type="match status" value="1"/>
</dbReference>
<accession>A0AAE4G9M6</accession>
<name>A0AAE4G9M6_9BURK</name>
<sequence>MVELKKAPYYQPQKGLFGIELKEFKGVRGCIPLETPTGVSIDRLPPGAKPPSPPNHTTWSKKGEKQVRVPPPAQQSKTSQAKAKRKTIPTELEFEVCENPPAFDLQDVPFAMDQLGWTVSAKLARTWFSSAAHIFNDDPRSEQPLNDSVVTLEWALRFGSVRKKYEKFLASDIYTPRAVGAATEAVKGFVRHLFEGRNSNLSVDTSPFLGDLRNFHN</sequence>
<dbReference type="AlphaFoldDB" id="A0AAE4G9M6"/>
<gene>
    <name evidence="2" type="ORF">RJN63_16105</name>
</gene>
<dbReference type="EMBL" id="JAVRAA010000008">
    <property type="protein sequence ID" value="MDT0338367.1"/>
    <property type="molecule type" value="Genomic_DNA"/>
</dbReference>
<comment type="caution">
    <text evidence="2">The sequence shown here is derived from an EMBL/GenBank/DDBJ whole genome shotgun (WGS) entry which is preliminary data.</text>
</comment>
<organism evidence="2">
    <name type="scientific">Herbaspirillum huttiense subsp. nephrolepidis</name>
    <dbReference type="NCBI Taxonomy" id="3075126"/>
    <lineage>
        <taxon>Bacteria</taxon>
        <taxon>Pseudomonadati</taxon>
        <taxon>Pseudomonadota</taxon>
        <taxon>Betaproteobacteria</taxon>
        <taxon>Burkholderiales</taxon>
        <taxon>Oxalobacteraceae</taxon>
        <taxon>Herbaspirillum</taxon>
    </lineage>
</organism>